<dbReference type="AlphaFoldDB" id="A0A3D4S5T7"/>
<proteinExistence type="predicted"/>
<dbReference type="EMBL" id="DQHO01000009">
    <property type="protein sequence ID" value="HCS93301.1"/>
    <property type="molecule type" value="Genomic_DNA"/>
</dbReference>
<gene>
    <name evidence="1" type="ORF">DIW15_01165</name>
</gene>
<organism evidence="1 2">
    <name type="scientific">Bavariicoccus seileri</name>
    <dbReference type="NCBI Taxonomy" id="549685"/>
    <lineage>
        <taxon>Bacteria</taxon>
        <taxon>Bacillati</taxon>
        <taxon>Bacillota</taxon>
        <taxon>Bacilli</taxon>
        <taxon>Lactobacillales</taxon>
        <taxon>Enterococcaceae</taxon>
        <taxon>Bavariicoccus</taxon>
    </lineage>
</organism>
<protein>
    <submittedName>
        <fullName evidence="1">Uncharacterized protein</fullName>
    </submittedName>
</protein>
<sequence length="79" mass="8912">MLQEITIPKERFTKNAIQIVCKEPVEITVFDKNGIAESLVSEPSKPITVFETPIENITKVVVRTLPNLKYDFLPAIKAL</sequence>
<dbReference type="Proteomes" id="UP000262195">
    <property type="component" value="Unassembled WGS sequence"/>
</dbReference>
<name>A0A3D4S5T7_9ENTE</name>
<dbReference type="STRING" id="1121105.GCA_000421665_01209"/>
<comment type="caution">
    <text evidence="1">The sequence shown here is derived from an EMBL/GenBank/DDBJ whole genome shotgun (WGS) entry which is preliminary data.</text>
</comment>
<accession>A0A3D4S5T7</accession>
<dbReference type="RefSeq" id="WP_022796469.1">
    <property type="nucleotide sequence ID" value="NZ_JBQDSL010000005.1"/>
</dbReference>
<reference evidence="1 2" key="1">
    <citation type="journal article" date="2018" name="Nat. Biotechnol.">
        <title>A standardized bacterial taxonomy based on genome phylogeny substantially revises the tree of life.</title>
        <authorList>
            <person name="Parks D.H."/>
            <person name="Chuvochina M."/>
            <person name="Waite D.W."/>
            <person name="Rinke C."/>
            <person name="Skarshewski A."/>
            <person name="Chaumeil P.A."/>
            <person name="Hugenholtz P."/>
        </authorList>
    </citation>
    <scope>NUCLEOTIDE SEQUENCE [LARGE SCALE GENOMIC DNA]</scope>
    <source>
        <strain evidence="1">UBA11306</strain>
    </source>
</reference>
<evidence type="ECO:0000313" key="2">
    <source>
        <dbReference type="Proteomes" id="UP000262195"/>
    </source>
</evidence>
<evidence type="ECO:0000313" key="1">
    <source>
        <dbReference type="EMBL" id="HCS93301.1"/>
    </source>
</evidence>